<protein>
    <recommendedName>
        <fullName evidence="1">Nrap protein domain-containing protein</fullName>
    </recommendedName>
</protein>
<dbReference type="InterPro" id="IPR035371">
    <property type="entry name" value="Nrap_D6"/>
</dbReference>
<dbReference type="Proteomes" id="UP000326757">
    <property type="component" value="Unassembled WGS sequence"/>
</dbReference>
<evidence type="ECO:0000313" key="2">
    <source>
        <dbReference type="EMBL" id="KAB8293180.1"/>
    </source>
</evidence>
<dbReference type="AlphaFoldDB" id="A0A5N6JW59"/>
<dbReference type="OrthoDB" id="10251401at2759"/>
<name>A0A5N6JW59_MONLA</name>
<dbReference type="EMBL" id="VIGI01000012">
    <property type="protein sequence ID" value="KAB8293180.1"/>
    <property type="molecule type" value="Genomic_DNA"/>
</dbReference>
<organism evidence="2 3">
    <name type="scientific">Monilinia laxa</name>
    <name type="common">Brown rot fungus</name>
    <name type="synonym">Sclerotinia laxa</name>
    <dbReference type="NCBI Taxonomy" id="61186"/>
    <lineage>
        <taxon>Eukaryota</taxon>
        <taxon>Fungi</taxon>
        <taxon>Dikarya</taxon>
        <taxon>Ascomycota</taxon>
        <taxon>Pezizomycotina</taxon>
        <taxon>Leotiomycetes</taxon>
        <taxon>Helotiales</taxon>
        <taxon>Sclerotiniaceae</taxon>
        <taxon>Monilinia</taxon>
    </lineage>
</organism>
<evidence type="ECO:0000313" key="3">
    <source>
        <dbReference type="Proteomes" id="UP000326757"/>
    </source>
</evidence>
<sequence length="89" mass="9889">MFNEELECLFNGSIVFFRSATDISRIGGLWNPQTAISRTFKVNLSYAAKPVNEKGEDSEEAKNVEINKSAILAEIARLGGDMVSRIEIH</sequence>
<reference evidence="2 3" key="1">
    <citation type="submission" date="2019-06" db="EMBL/GenBank/DDBJ databases">
        <title>Genome Sequence of the Brown Rot Fungal Pathogen Monilinia laxa.</title>
        <authorList>
            <person name="De Miccolis Angelini R.M."/>
            <person name="Landi L."/>
            <person name="Abate D."/>
            <person name="Pollastro S."/>
            <person name="Romanazzi G."/>
            <person name="Faretra F."/>
        </authorList>
    </citation>
    <scope>NUCLEOTIDE SEQUENCE [LARGE SCALE GENOMIC DNA]</scope>
    <source>
        <strain evidence="2 3">Mlax316</strain>
    </source>
</reference>
<dbReference type="Gene3D" id="3.30.70.3030">
    <property type="match status" value="1"/>
</dbReference>
<accession>A0A5N6JW59</accession>
<gene>
    <name evidence="2" type="ORF">EYC80_007525</name>
</gene>
<feature type="domain" description="Nrap protein" evidence="1">
    <location>
        <begin position="2"/>
        <end position="86"/>
    </location>
</feature>
<evidence type="ECO:0000259" key="1">
    <source>
        <dbReference type="Pfam" id="PF17407"/>
    </source>
</evidence>
<dbReference type="Pfam" id="PF17407">
    <property type="entry name" value="Nrap_D6"/>
    <property type="match status" value="1"/>
</dbReference>
<comment type="caution">
    <text evidence="2">The sequence shown here is derived from an EMBL/GenBank/DDBJ whole genome shotgun (WGS) entry which is preliminary data.</text>
</comment>
<keyword evidence="3" id="KW-1185">Reference proteome</keyword>
<proteinExistence type="predicted"/>